<dbReference type="RefSeq" id="WP_041324746.1">
    <property type="nucleotide sequence ID" value="NZ_JAQRAD010000003.1"/>
</dbReference>
<organism evidence="3 4">
    <name type="scientific">Mycobacterium marinum</name>
    <dbReference type="NCBI Taxonomy" id="1781"/>
    <lineage>
        <taxon>Bacteria</taxon>
        <taxon>Bacillati</taxon>
        <taxon>Actinomycetota</taxon>
        <taxon>Actinomycetes</taxon>
        <taxon>Mycobacteriales</taxon>
        <taxon>Mycobacteriaceae</taxon>
        <taxon>Mycobacterium</taxon>
        <taxon>Mycobacterium ulcerans group</taxon>
    </lineage>
</organism>
<comment type="caution">
    <text evidence="3">The sequence shown here is derived from an EMBL/GenBank/DDBJ whole genome shotgun (WGS) entry which is preliminary data.</text>
</comment>
<evidence type="ECO:0000256" key="1">
    <source>
        <dbReference type="SAM" id="SignalP"/>
    </source>
</evidence>
<reference evidence="3 4" key="1">
    <citation type="journal article" date="2018" name="Sci. Rep.">
        <title>Extensive genomic diversity among Mycobacterium marinum strains revealed by whole genome sequencing.</title>
        <authorList>
            <person name="Das S."/>
            <person name="Pettersson B.M."/>
            <person name="Behra P.R."/>
            <person name="Mallick A."/>
            <person name="Cheramie M."/>
            <person name="Ramesh M."/>
            <person name="Shirreff L."/>
            <person name="DuCote T."/>
            <person name="Dasgupta S."/>
            <person name="Ennis D.G."/>
            <person name="Kirsebom L.A."/>
        </authorList>
    </citation>
    <scope>NUCLEOTIDE SEQUENCE [LARGE SCALE GENOMIC DNA]</scope>
    <source>
        <strain evidence="3 4">Davis1</strain>
    </source>
</reference>
<feature type="domain" description="Excalibur calcium-binding" evidence="2">
    <location>
        <begin position="46"/>
        <end position="82"/>
    </location>
</feature>
<proteinExistence type="predicted"/>
<dbReference type="InterPro" id="IPR008613">
    <property type="entry name" value="Excalibur_Ca-bd_domain"/>
</dbReference>
<gene>
    <name evidence="3" type="ORF">DAVIS_01530</name>
</gene>
<feature type="chain" id="PRO_5017723214" evidence="1">
    <location>
        <begin position="20"/>
        <end position="83"/>
    </location>
</feature>
<evidence type="ECO:0000313" key="4">
    <source>
        <dbReference type="Proteomes" id="UP000257451"/>
    </source>
</evidence>
<evidence type="ECO:0000313" key="3">
    <source>
        <dbReference type="EMBL" id="RFZ44506.1"/>
    </source>
</evidence>
<sequence length="83" mass="8779" precursor="true">MIRTLFAAAAIAAASWGMATGTTAPIGRAEPADANCTEMSSNGICIYRNCTDAHRHGRYDIPLGDPEYCPAQDRDNDGVACES</sequence>
<dbReference type="SMART" id="SM00894">
    <property type="entry name" value="Excalibur"/>
    <property type="match status" value="1"/>
</dbReference>
<feature type="signal peptide" evidence="1">
    <location>
        <begin position="1"/>
        <end position="19"/>
    </location>
</feature>
<dbReference type="Pfam" id="PF05901">
    <property type="entry name" value="Excalibur"/>
    <property type="match status" value="1"/>
</dbReference>
<name>A0A3E2MZ26_MYCMR</name>
<protein>
    <submittedName>
        <fullName evidence="3">Excalibur calcium-binding domain protein</fullName>
    </submittedName>
</protein>
<evidence type="ECO:0000259" key="2">
    <source>
        <dbReference type="SMART" id="SM00894"/>
    </source>
</evidence>
<keyword evidence="1" id="KW-0732">Signal</keyword>
<dbReference type="AlphaFoldDB" id="A0A3E2MZ26"/>
<accession>A0A3E2MZ26</accession>
<dbReference type="EMBL" id="PEDF01000042">
    <property type="protein sequence ID" value="RFZ44506.1"/>
    <property type="molecule type" value="Genomic_DNA"/>
</dbReference>
<dbReference type="Proteomes" id="UP000257451">
    <property type="component" value="Unassembled WGS sequence"/>
</dbReference>